<dbReference type="Proteomes" id="UP000287197">
    <property type="component" value="Unassembled WGS sequence"/>
</dbReference>
<dbReference type="Pfam" id="PF00535">
    <property type="entry name" value="Glycos_transf_2"/>
    <property type="match status" value="1"/>
</dbReference>
<comment type="caution">
    <text evidence="2">The sequence shown here is derived from an EMBL/GenBank/DDBJ whole genome shotgun (WGS) entry which is preliminary data.</text>
</comment>
<dbReference type="AlphaFoldDB" id="A0AAX1Z3S3"/>
<evidence type="ECO:0000259" key="1">
    <source>
        <dbReference type="Pfam" id="PF00535"/>
    </source>
</evidence>
<dbReference type="EMBL" id="PQZD01000004">
    <property type="protein sequence ID" value="RTI48250.1"/>
    <property type="molecule type" value="Genomic_DNA"/>
</dbReference>
<dbReference type="InterPro" id="IPR029044">
    <property type="entry name" value="Nucleotide-diphossugar_trans"/>
</dbReference>
<dbReference type="RefSeq" id="WP_010891936.1">
    <property type="nucleotide sequence ID" value="NZ_AP028363.1"/>
</dbReference>
<dbReference type="Pfam" id="PF14305">
    <property type="entry name" value="ATPgrasp_TupA"/>
    <property type="match status" value="1"/>
</dbReference>
<evidence type="ECO:0000313" key="3">
    <source>
        <dbReference type="Proteomes" id="UP000287197"/>
    </source>
</evidence>
<feature type="domain" description="Glycosyltransferase 2-like" evidence="1">
    <location>
        <begin position="10"/>
        <end position="154"/>
    </location>
</feature>
<reference evidence="2" key="1">
    <citation type="submission" date="2018-01" db="EMBL/GenBank/DDBJ databases">
        <authorList>
            <person name="Kovanen S."/>
            <person name="Nieminen T."/>
            <person name="Pohja-Mykra M."/>
            <person name="Raunio-Saarnisto M."/>
            <person name="Sauvala M."/>
            <person name="Fredriksson-Ahomaa M."/>
            <person name="Hanninen M.-L."/>
            <person name="Kivisto R."/>
        </authorList>
    </citation>
    <scope>NUCLEOTIDE SEQUENCE</scope>
    <source>
        <strain evidence="2">SO-26</strain>
    </source>
</reference>
<sequence length="776" mass="92502">MMNYNTPKVSIVVPSLNSISYIRECIDSILNQTLKDIEILCIDANSTDGTLEVLKNYEKKDKRLRVIISDKKSYGYQMNLGIKEAKGEYLGIVESDDYIKTNMYERLYEIAKKNDCEVVKGDFYILESNKGKYSKITPIDFLYNQIISFKTHPNIFNFQSINPIGIYRLDLLRTNQIKLNETPGASYQDNGLWFQIFALAKSIYFINEAFYMLRRDNPNSSVKSKEKVYCACEEYDFIRDFLKKHPDLEKTLAPICALHRFGNYMFTLERIDERYKLDFLKRFSQDFRKILKDKELDENLFGDGDMKIIYSIVENPENYYFLYMGYCNDMFGKLYFGASERIKWQLSYRIGKLLIDLKNPVQILKFPFKLFLEIKQFKFEQKIYKTTIKFYPNLQLPPLEEYSDYEQALKTKKHLSYILGKSFINNPILFIFKIKKIYKQYKKDISSSKKNIKELSDYDFLLNRHKQIFDYTPDFKCPVTFNEKLIYRILYDRSCIYSFLADKIKMRFYVASALSDNHEYSWDKIDILNEKSILFNNIDDLQDKIFETNKCKYLPKIYGIYKNIYDINFNELPNSFVLKTNHDCGGYVIVENKQEFLRDTVVFSNAMKKLKKHLEWNYYSVFREWHYKDIEPRVFAEELLLGENKKPADTYKFHIFDKENLSNNFIQVTTDRFDNYQRAMFDLSWNLAPFNFMYDNKNVTMIPKKPNLLDSMINISLILAKPFDYVRVDLYQFDKKIYIGELTFTHGAAGEKVIPKEWDKKLGDLWRLKRLDNASK</sequence>
<dbReference type="InterPro" id="IPR001173">
    <property type="entry name" value="Glyco_trans_2-like"/>
</dbReference>
<dbReference type="SUPFAM" id="SSF53448">
    <property type="entry name" value="Nucleotide-diphospho-sugar transferases"/>
    <property type="match status" value="1"/>
</dbReference>
<dbReference type="PANTHER" id="PTHR22916">
    <property type="entry name" value="GLYCOSYLTRANSFERASE"/>
    <property type="match status" value="1"/>
</dbReference>
<dbReference type="PANTHER" id="PTHR22916:SF3">
    <property type="entry name" value="UDP-GLCNAC:BETAGAL BETA-1,3-N-ACETYLGLUCOSAMINYLTRANSFERASE-LIKE PROTEIN 1"/>
    <property type="match status" value="1"/>
</dbReference>
<gene>
    <name evidence="2" type="ORF">C3I27_04965</name>
</gene>
<accession>A0AAX1Z3S3</accession>
<name>A0AAX1Z3S3_CAMJU</name>
<evidence type="ECO:0000313" key="2">
    <source>
        <dbReference type="EMBL" id="RTI48250.1"/>
    </source>
</evidence>
<reference evidence="2" key="2">
    <citation type="journal article" date="2019" name="Appl. Environ. Microbiol.">
        <title>Population genetics and characterization of Campylobacter jejuni isolates in western jackdaws and game birds in Finland.</title>
        <authorList>
            <person name="Kovanen S."/>
            <person name="Rossi M."/>
            <person name="Pohja-Mykra M."/>
            <person name="Nieminen T."/>
            <person name="Raunio-Saarnisto M."/>
            <person name="Sauvala M."/>
            <person name="Fredriksson-Ahomaa M."/>
            <person name="Hanninen M.L."/>
            <person name="Kivisto R."/>
        </authorList>
    </citation>
    <scope>NUCLEOTIDE SEQUENCE</scope>
    <source>
        <strain evidence="2">SO-26</strain>
    </source>
</reference>
<dbReference type="InterPro" id="IPR029465">
    <property type="entry name" value="ATPgrasp_TupA"/>
</dbReference>
<dbReference type="SMR" id="A0AAX1Z3S3"/>
<keyword evidence="2" id="KW-0808">Transferase</keyword>
<proteinExistence type="predicted"/>
<dbReference type="GO" id="GO:0016758">
    <property type="term" value="F:hexosyltransferase activity"/>
    <property type="evidence" value="ECO:0007669"/>
    <property type="project" value="UniProtKB-ARBA"/>
</dbReference>
<organism evidence="2 3">
    <name type="scientific">Campylobacter jejuni</name>
    <dbReference type="NCBI Taxonomy" id="197"/>
    <lineage>
        <taxon>Bacteria</taxon>
        <taxon>Pseudomonadati</taxon>
        <taxon>Campylobacterota</taxon>
        <taxon>Epsilonproteobacteria</taxon>
        <taxon>Campylobacterales</taxon>
        <taxon>Campylobacteraceae</taxon>
        <taxon>Campylobacter</taxon>
    </lineage>
</organism>
<protein>
    <submittedName>
        <fullName evidence="2">Sugar transferase</fullName>
    </submittedName>
</protein>
<dbReference type="Gene3D" id="3.90.550.10">
    <property type="entry name" value="Spore Coat Polysaccharide Biosynthesis Protein SpsA, Chain A"/>
    <property type="match status" value="1"/>
</dbReference>